<dbReference type="Pfam" id="PF18481">
    <property type="entry name" value="DUF5616"/>
    <property type="match status" value="1"/>
</dbReference>
<evidence type="ECO:0000313" key="4">
    <source>
        <dbReference type="Proteomes" id="UP000460412"/>
    </source>
</evidence>
<dbReference type="RefSeq" id="WP_159754497.1">
    <property type="nucleotide sequence ID" value="NZ_CATIYY010000195.1"/>
</dbReference>
<dbReference type="PANTHER" id="PTHR42252:SF1">
    <property type="entry name" value="DUF434 DOMAIN-CONTAINING PROTEIN"/>
    <property type="match status" value="1"/>
</dbReference>
<name>A0A7X3MKR3_9FIRM</name>
<keyword evidence="4" id="KW-1185">Reference proteome</keyword>
<feature type="domain" description="DUF434" evidence="1">
    <location>
        <begin position="22"/>
        <end position="76"/>
    </location>
</feature>
<gene>
    <name evidence="3" type="ORF">GN277_23440</name>
</gene>
<dbReference type="PANTHER" id="PTHR42252">
    <property type="entry name" value="DUF5616 DOMAIN-CONTAINING PROTEIN"/>
    <property type="match status" value="1"/>
</dbReference>
<dbReference type="Pfam" id="PF04256">
    <property type="entry name" value="DUF434"/>
    <property type="match status" value="1"/>
</dbReference>
<organism evidence="3 4">
    <name type="scientific">Sporofaciens musculi</name>
    <dbReference type="NCBI Taxonomy" id="2681861"/>
    <lineage>
        <taxon>Bacteria</taxon>
        <taxon>Bacillati</taxon>
        <taxon>Bacillota</taxon>
        <taxon>Clostridia</taxon>
        <taxon>Lachnospirales</taxon>
        <taxon>Lachnospiraceae</taxon>
        <taxon>Sporofaciens</taxon>
    </lineage>
</organism>
<protein>
    <submittedName>
        <fullName evidence="3">DUF434 domain-containing protein</fullName>
    </submittedName>
</protein>
<accession>A0A7X3MKR3</accession>
<evidence type="ECO:0000313" key="3">
    <source>
        <dbReference type="EMBL" id="MXP78201.1"/>
    </source>
</evidence>
<comment type="caution">
    <text evidence="3">The sequence shown here is derived from an EMBL/GenBank/DDBJ whole genome shotgun (WGS) entry which is preliminary data.</text>
</comment>
<evidence type="ECO:0000259" key="1">
    <source>
        <dbReference type="Pfam" id="PF04256"/>
    </source>
</evidence>
<proteinExistence type="predicted"/>
<dbReference type="InterPro" id="IPR007368">
    <property type="entry name" value="DUF434"/>
</dbReference>
<evidence type="ECO:0000259" key="2">
    <source>
        <dbReference type="Pfam" id="PF18481"/>
    </source>
</evidence>
<dbReference type="AlphaFoldDB" id="A0A7X3MKR3"/>
<dbReference type="InterPro" id="IPR041652">
    <property type="entry name" value="DUF5616"/>
</dbReference>
<feature type="domain" description="DUF5616" evidence="2">
    <location>
        <begin position="88"/>
        <end position="217"/>
    </location>
</feature>
<sequence>MSRRGYVPEDEKQFTGKQLELLQKAADEVQFLLDRGYDVKPVTTFVGNHYLFSERQRLALARSVSAKEYIQKRVNKELLQTGRRYLPETVHIDGFNTIITLEVALSGAPVFYCRDGVLRDLAGLRGTYRIIDKTQAAIELLYKQLGLLHISEAVFYLDAPVSNSGRLSGLIRQCAKGYNISVQTQIIPDVDRILEQMDGVISGDAIILNRCKSWLNVIPAIAEQLESIWRIQL</sequence>
<reference evidence="3 4" key="1">
    <citation type="submission" date="2019-12" db="EMBL/GenBank/DDBJ databases">
        <title>Sporaefaciens musculi gen. nov., sp. nov., a novel bacterium isolated from the caecum of an obese mouse.</title>
        <authorList>
            <person name="Rasmussen T.S."/>
            <person name="Streidl T."/>
            <person name="Hitch T.C.A."/>
            <person name="Wortmann E."/>
            <person name="Deptula P."/>
            <person name="Hansen M."/>
            <person name="Nielsen D.S."/>
            <person name="Clavel T."/>
            <person name="Vogensen F.K."/>
        </authorList>
    </citation>
    <scope>NUCLEOTIDE SEQUENCE [LARGE SCALE GENOMIC DNA]</scope>
    <source>
        <strain evidence="3 4">WCA-9-b2</strain>
    </source>
</reference>
<dbReference type="EMBL" id="WUQX01000001">
    <property type="protein sequence ID" value="MXP78201.1"/>
    <property type="molecule type" value="Genomic_DNA"/>
</dbReference>
<dbReference type="Proteomes" id="UP000460412">
    <property type="component" value="Unassembled WGS sequence"/>
</dbReference>